<sequence length="68" mass="7406">MNKTHCTSFMLESGPFLPRLCHAIIWVCGGQFKSAAGTEMGQNLIALECACLSVFLSSLSSVYQQSFN</sequence>
<proteinExistence type="predicted"/>
<name>A0A8T0G6Q7_CERPU</name>
<organism evidence="1 2">
    <name type="scientific">Ceratodon purpureus</name>
    <name type="common">Fire moss</name>
    <name type="synonym">Dicranum purpureum</name>
    <dbReference type="NCBI Taxonomy" id="3225"/>
    <lineage>
        <taxon>Eukaryota</taxon>
        <taxon>Viridiplantae</taxon>
        <taxon>Streptophyta</taxon>
        <taxon>Embryophyta</taxon>
        <taxon>Bryophyta</taxon>
        <taxon>Bryophytina</taxon>
        <taxon>Bryopsida</taxon>
        <taxon>Dicranidae</taxon>
        <taxon>Pseudoditrichales</taxon>
        <taxon>Ditrichaceae</taxon>
        <taxon>Ceratodon</taxon>
    </lineage>
</organism>
<dbReference type="EMBL" id="CM026433">
    <property type="protein sequence ID" value="KAG0553749.1"/>
    <property type="molecule type" value="Genomic_DNA"/>
</dbReference>
<gene>
    <name evidence="1" type="ORF">KC19_12G036200</name>
</gene>
<dbReference type="Proteomes" id="UP000822688">
    <property type="component" value="Chromosome 12"/>
</dbReference>
<evidence type="ECO:0000313" key="1">
    <source>
        <dbReference type="EMBL" id="KAG0553749.1"/>
    </source>
</evidence>
<dbReference type="AlphaFoldDB" id="A0A8T0G6Q7"/>
<keyword evidence="2" id="KW-1185">Reference proteome</keyword>
<comment type="caution">
    <text evidence="1">The sequence shown here is derived from an EMBL/GenBank/DDBJ whole genome shotgun (WGS) entry which is preliminary data.</text>
</comment>
<accession>A0A8T0G6Q7</accession>
<evidence type="ECO:0000313" key="2">
    <source>
        <dbReference type="Proteomes" id="UP000822688"/>
    </source>
</evidence>
<reference evidence="1" key="1">
    <citation type="submission" date="2020-06" db="EMBL/GenBank/DDBJ databases">
        <title>WGS assembly of Ceratodon purpureus strain R40.</title>
        <authorList>
            <person name="Carey S.B."/>
            <person name="Jenkins J."/>
            <person name="Shu S."/>
            <person name="Lovell J.T."/>
            <person name="Sreedasyam A."/>
            <person name="Maumus F."/>
            <person name="Tiley G.P."/>
            <person name="Fernandez-Pozo N."/>
            <person name="Barry K."/>
            <person name="Chen C."/>
            <person name="Wang M."/>
            <person name="Lipzen A."/>
            <person name="Daum C."/>
            <person name="Saski C.A."/>
            <person name="Payton A.C."/>
            <person name="Mcbreen J.C."/>
            <person name="Conrad R.E."/>
            <person name="Kollar L.M."/>
            <person name="Olsson S."/>
            <person name="Huttunen S."/>
            <person name="Landis J.B."/>
            <person name="Wickett N.J."/>
            <person name="Johnson M.G."/>
            <person name="Rensing S.A."/>
            <person name="Grimwood J."/>
            <person name="Schmutz J."/>
            <person name="Mcdaniel S.F."/>
        </authorList>
    </citation>
    <scope>NUCLEOTIDE SEQUENCE</scope>
    <source>
        <strain evidence="1">R40</strain>
    </source>
</reference>
<protein>
    <submittedName>
        <fullName evidence="1">Uncharacterized protein</fullName>
    </submittedName>
</protein>